<sequence length="116" mass="13199">VADSRPDASSPEHASAREAVLRAKYLDYCSAQIAERLLSLSPDEVYVLAERSHRRDGAHGSPSYDRMVQMATEGIVRRMTIPEFELWAEEYVRNPAIYEPDILGFWEDEIDLRGDA</sequence>
<gene>
    <name evidence="1" type="ORF">METZ01_LOCUS127880</name>
</gene>
<proteinExistence type="predicted"/>
<accession>A0A381YD37</accession>
<protein>
    <submittedName>
        <fullName evidence="1">Uncharacterized protein</fullName>
    </submittedName>
</protein>
<feature type="non-terminal residue" evidence="1">
    <location>
        <position position="1"/>
    </location>
</feature>
<organism evidence="1">
    <name type="scientific">marine metagenome</name>
    <dbReference type="NCBI Taxonomy" id="408172"/>
    <lineage>
        <taxon>unclassified sequences</taxon>
        <taxon>metagenomes</taxon>
        <taxon>ecological metagenomes</taxon>
    </lineage>
</organism>
<dbReference type="EMBL" id="UINC01017965">
    <property type="protein sequence ID" value="SVA75026.1"/>
    <property type="molecule type" value="Genomic_DNA"/>
</dbReference>
<evidence type="ECO:0000313" key="1">
    <source>
        <dbReference type="EMBL" id="SVA75026.1"/>
    </source>
</evidence>
<name>A0A381YD37_9ZZZZ</name>
<dbReference type="AlphaFoldDB" id="A0A381YD37"/>
<reference evidence="1" key="1">
    <citation type="submission" date="2018-05" db="EMBL/GenBank/DDBJ databases">
        <authorList>
            <person name="Lanie J.A."/>
            <person name="Ng W.-L."/>
            <person name="Kazmierczak K.M."/>
            <person name="Andrzejewski T.M."/>
            <person name="Davidsen T.M."/>
            <person name="Wayne K.J."/>
            <person name="Tettelin H."/>
            <person name="Glass J.I."/>
            <person name="Rusch D."/>
            <person name="Podicherti R."/>
            <person name="Tsui H.-C.T."/>
            <person name="Winkler M.E."/>
        </authorList>
    </citation>
    <scope>NUCLEOTIDE SEQUENCE</scope>
</reference>